<feature type="compositionally biased region" description="Basic and acidic residues" evidence="1">
    <location>
        <begin position="600"/>
        <end position="609"/>
    </location>
</feature>
<dbReference type="InterPro" id="IPR050910">
    <property type="entry name" value="JMJD6_ArgDemeth/LysHydrox"/>
</dbReference>
<feature type="region of interest" description="Disordered" evidence="1">
    <location>
        <begin position="683"/>
        <end position="718"/>
    </location>
</feature>
<keyword evidence="4" id="KW-1185">Reference proteome</keyword>
<feature type="region of interest" description="Disordered" evidence="1">
    <location>
        <begin position="460"/>
        <end position="496"/>
    </location>
</feature>
<dbReference type="PROSITE" id="PS51184">
    <property type="entry name" value="JMJC"/>
    <property type="match status" value="1"/>
</dbReference>
<gene>
    <name evidence="3" type="ORF">HYH03_004098</name>
</gene>
<feature type="compositionally biased region" description="Low complexity" evidence="1">
    <location>
        <begin position="289"/>
        <end position="305"/>
    </location>
</feature>
<name>A0A835YAP8_9CHLO</name>
<protein>
    <recommendedName>
        <fullName evidence="2">JmjC domain-containing protein</fullName>
    </recommendedName>
</protein>
<accession>A0A835YAP8</accession>
<sequence length="1078" mass="113386">MTPAQFVQQYDSTCMPVLLCDMLGSWPVASWELPALSAAFPAARFKVSKPHGGRALMTLPAYVDYMARQADEEPLYIFDPDFAEAAPGIRQMYDVPHVFAEDYMDCLRGVRPPYRWLVLGPARAGASWHVDPSLTSAWNSLLSGRKRWALYPPHRPPPGLVLDEGGQEDESSSFTSLQWFLEVYPTLPPEQRPVEFVQNPGETVFVPGGWWHAVLNLETSVAVTQNYVGASNLERVVRYMAASPVEYHSDPLSFFKEAEVEAWSLGYPVQMAAAAELCSGGSSGDWEEAGSSSAGGDSSSGAAGEATEEECVVRALHAMRLDDDSGDEVAGPERKGQLDSLFRNLAAGAQGVAAGSGPASEKRKDAVEAAANGDGREEGTTEVTEGQEEGASWDEVEGPEAQAVWRRHRYLGRWLRRLWDLQPSTRPSIEKCLGQCLHAASWRSVLATIAEQCNGTLQPSATPNGAPNGTSNGHSHGAPNGTCAIDSTGGGSSWSLPAQPSPLELVPLVGSDAMVFIAGGMAVKLFVHEAPAMRGLECALEVAVPRLLLRADAAAEAPASSAADRTPPLRSCLPAPVAAGAVAVRFPDPPDSDDEDEEEGERKVQEKALKAAGKGKGAAVPAEAEREAPAVPYVVQRQLQGAYVVQELWPALAPEQRLAVAQALGHLVGRMHAAAATLHHTPACASSSSSSSSSSAAAGSSNGHGQAHGAEVRAGPLAAPPPADAADYRHWAALVGHCGVWHDREGHIWMSGVGSVGASEAKDGEDMAKAAAAVAAVPNARPGAAAAAAAAAATHDALCDVPKDSRWWPFAQFLRWRQRSCLGELGFSEPPEWLRLALPGFLPADPACLLGFAPPPSHPSSIATAVAAAGVKSEAEGAGASGGGAGPARACSGPRVGPLLLHGDVSSSNVMLELPGEWAWASELPTDAPHSDGAAASTLAAAATAQAGSASPLPLLRLIDFSDSGHGDPLQELVAIQASCLVCDGAAMRAFWAAYRTHVDPARVWPYRHGVRLSYVAMCYCLVHEEAELLLRKALEQGQAEGLRTECGAQVAGKGKDKGTTPTLEELQERLWGFLDEP</sequence>
<dbReference type="PANTHER" id="PTHR12480">
    <property type="entry name" value="ARGININE DEMETHYLASE AND LYSYL-HYDROXYLASE JMJD"/>
    <property type="match status" value="1"/>
</dbReference>
<dbReference type="Proteomes" id="UP000612055">
    <property type="component" value="Unassembled WGS sequence"/>
</dbReference>
<dbReference type="PANTHER" id="PTHR12480:SF35">
    <property type="entry name" value="TRANSCRIPTION FACTOR JUMONJI, JMJC DOMAIN-CONTAINING PROTEIN"/>
    <property type="match status" value="1"/>
</dbReference>
<evidence type="ECO:0000256" key="1">
    <source>
        <dbReference type="SAM" id="MobiDB-lite"/>
    </source>
</evidence>
<dbReference type="AlphaFoldDB" id="A0A835YAP8"/>
<feature type="compositionally biased region" description="Polar residues" evidence="1">
    <location>
        <begin position="460"/>
        <end position="474"/>
    </location>
</feature>
<proteinExistence type="predicted"/>
<dbReference type="EMBL" id="JAEHOE010000012">
    <property type="protein sequence ID" value="KAG2497828.1"/>
    <property type="molecule type" value="Genomic_DNA"/>
</dbReference>
<dbReference type="OrthoDB" id="424465at2759"/>
<feature type="region of interest" description="Disordered" evidence="1">
    <location>
        <begin position="280"/>
        <end position="308"/>
    </location>
</feature>
<feature type="region of interest" description="Disordered" evidence="1">
    <location>
        <begin position="584"/>
        <end position="625"/>
    </location>
</feature>
<evidence type="ECO:0000259" key="2">
    <source>
        <dbReference type="PROSITE" id="PS51184"/>
    </source>
</evidence>
<feature type="domain" description="JmjC" evidence="2">
    <location>
        <begin position="84"/>
        <end position="244"/>
    </location>
</feature>
<reference evidence="3" key="1">
    <citation type="journal article" date="2020" name="bioRxiv">
        <title>Comparative genomics of Chlamydomonas.</title>
        <authorList>
            <person name="Craig R.J."/>
            <person name="Hasan A.R."/>
            <person name="Ness R.W."/>
            <person name="Keightley P.D."/>
        </authorList>
    </citation>
    <scope>NUCLEOTIDE SEQUENCE</scope>
    <source>
        <strain evidence="3">CCAP 11/70</strain>
    </source>
</reference>
<organism evidence="3 4">
    <name type="scientific">Edaphochlamys debaryana</name>
    <dbReference type="NCBI Taxonomy" id="47281"/>
    <lineage>
        <taxon>Eukaryota</taxon>
        <taxon>Viridiplantae</taxon>
        <taxon>Chlorophyta</taxon>
        <taxon>core chlorophytes</taxon>
        <taxon>Chlorophyceae</taxon>
        <taxon>CS clade</taxon>
        <taxon>Chlamydomonadales</taxon>
        <taxon>Chlamydomonadales incertae sedis</taxon>
        <taxon>Edaphochlamys</taxon>
    </lineage>
</organism>
<feature type="compositionally biased region" description="Acidic residues" evidence="1">
    <location>
        <begin position="590"/>
        <end position="599"/>
    </location>
</feature>
<dbReference type="Gene3D" id="2.60.120.650">
    <property type="entry name" value="Cupin"/>
    <property type="match status" value="1"/>
</dbReference>
<feature type="compositionally biased region" description="Low complexity" evidence="1">
    <location>
        <begin position="683"/>
        <end position="701"/>
    </location>
</feature>
<dbReference type="Pfam" id="PF02373">
    <property type="entry name" value="JmjC"/>
    <property type="match status" value="1"/>
</dbReference>
<evidence type="ECO:0000313" key="3">
    <source>
        <dbReference type="EMBL" id="KAG2497828.1"/>
    </source>
</evidence>
<dbReference type="InterPro" id="IPR003347">
    <property type="entry name" value="JmjC_dom"/>
</dbReference>
<feature type="region of interest" description="Disordered" evidence="1">
    <location>
        <begin position="371"/>
        <end position="400"/>
    </location>
</feature>
<feature type="compositionally biased region" description="Acidic residues" evidence="1">
    <location>
        <begin position="385"/>
        <end position="398"/>
    </location>
</feature>
<dbReference type="SMART" id="SM00558">
    <property type="entry name" value="JmjC"/>
    <property type="match status" value="1"/>
</dbReference>
<comment type="caution">
    <text evidence="3">The sequence shown here is derived from an EMBL/GenBank/DDBJ whole genome shotgun (WGS) entry which is preliminary data.</text>
</comment>
<dbReference type="GO" id="GO:0005737">
    <property type="term" value="C:cytoplasm"/>
    <property type="evidence" value="ECO:0007669"/>
    <property type="project" value="TreeGrafter"/>
</dbReference>
<dbReference type="SUPFAM" id="SSF51197">
    <property type="entry name" value="Clavaminate synthase-like"/>
    <property type="match status" value="1"/>
</dbReference>
<evidence type="ECO:0000313" key="4">
    <source>
        <dbReference type="Proteomes" id="UP000612055"/>
    </source>
</evidence>